<evidence type="ECO:0000313" key="3">
    <source>
        <dbReference type="Proteomes" id="UP000663845"/>
    </source>
</evidence>
<organism evidence="1 3">
    <name type="scientific">Adineta steineri</name>
    <dbReference type="NCBI Taxonomy" id="433720"/>
    <lineage>
        <taxon>Eukaryota</taxon>
        <taxon>Metazoa</taxon>
        <taxon>Spiralia</taxon>
        <taxon>Gnathifera</taxon>
        <taxon>Rotifera</taxon>
        <taxon>Eurotatoria</taxon>
        <taxon>Bdelloidea</taxon>
        <taxon>Adinetida</taxon>
        <taxon>Adinetidae</taxon>
        <taxon>Adineta</taxon>
    </lineage>
</organism>
<gene>
    <name evidence="1" type="ORF">JYZ213_LOCUS43726</name>
    <name evidence="2" type="ORF">OXD698_LOCUS35931</name>
</gene>
<dbReference type="Proteomes" id="UP000663844">
    <property type="component" value="Unassembled WGS sequence"/>
</dbReference>
<dbReference type="EMBL" id="CAJOAZ010005730">
    <property type="protein sequence ID" value="CAF4110866.1"/>
    <property type="molecule type" value="Genomic_DNA"/>
</dbReference>
<comment type="caution">
    <text evidence="1">The sequence shown here is derived from an EMBL/GenBank/DDBJ whole genome shotgun (WGS) entry which is preliminary data.</text>
</comment>
<proteinExistence type="predicted"/>
<dbReference type="AlphaFoldDB" id="A0A815TNF1"/>
<evidence type="ECO:0000313" key="2">
    <source>
        <dbReference type="EMBL" id="CAF4110866.1"/>
    </source>
</evidence>
<sequence>MIEKLSIDFVDIDDLRQIALLIYRCAVIELEQSLWSMYLKMGTGTWNIDSSSSSSSLSSPEIWPMELKSTLLLIPATEINGDDNNNNNIDDRCLQYVNTRLRRLEYKQQKYTDELNAKIQSTDNYKLNFGPQIQLFIEENLQTLRIQYQYAIALTGYEYEDCRFEFEFLAQDPNQQQIEWFKCLKNHKYEQEKVLHEYLLLKEQIQNKRFSDIFHSIQHIIPSTIFETIHDDTVHHYLDNQQAKILDNYRTNILTLLINRANIYRTQTENLFYDQMLIMWQKHKTLPIKQQLNSIMLNLIDQSLMNITAKLECIYSYEMFHSFGKTNIIIKE</sequence>
<protein>
    <submittedName>
        <fullName evidence="1">Uncharacterized protein</fullName>
    </submittedName>
</protein>
<dbReference type="EMBL" id="CAJNOG010002445">
    <property type="protein sequence ID" value="CAF1505373.1"/>
    <property type="molecule type" value="Genomic_DNA"/>
</dbReference>
<reference evidence="1" key="1">
    <citation type="submission" date="2021-02" db="EMBL/GenBank/DDBJ databases">
        <authorList>
            <person name="Nowell W R."/>
        </authorList>
    </citation>
    <scope>NUCLEOTIDE SEQUENCE</scope>
</reference>
<dbReference type="Proteomes" id="UP000663845">
    <property type="component" value="Unassembled WGS sequence"/>
</dbReference>
<evidence type="ECO:0000313" key="1">
    <source>
        <dbReference type="EMBL" id="CAF1505373.1"/>
    </source>
</evidence>
<accession>A0A815TNF1</accession>
<name>A0A815TNF1_9BILA</name>